<dbReference type="AlphaFoldDB" id="A0A7T3CJ73"/>
<keyword evidence="2" id="KW-0812">Transmembrane</keyword>
<feature type="transmembrane region" description="Helical" evidence="2">
    <location>
        <begin position="164"/>
        <end position="184"/>
    </location>
</feature>
<protein>
    <submittedName>
        <fullName evidence="3">DUF805 domain-containing protein</fullName>
    </submittedName>
</protein>
<feature type="transmembrane region" description="Helical" evidence="2">
    <location>
        <begin position="125"/>
        <end position="152"/>
    </location>
</feature>
<dbReference type="InterPro" id="IPR008523">
    <property type="entry name" value="DUF805"/>
</dbReference>
<dbReference type="PANTHER" id="PTHR34980">
    <property type="entry name" value="INNER MEMBRANE PROTEIN-RELATED-RELATED"/>
    <property type="match status" value="1"/>
</dbReference>
<name>A0A7T3CJ73_9MICC</name>
<evidence type="ECO:0000313" key="4">
    <source>
        <dbReference type="Proteomes" id="UP000594975"/>
    </source>
</evidence>
<dbReference type="GO" id="GO:0005886">
    <property type="term" value="C:plasma membrane"/>
    <property type="evidence" value="ECO:0007669"/>
    <property type="project" value="TreeGrafter"/>
</dbReference>
<dbReference type="EMBL" id="CP065738">
    <property type="protein sequence ID" value="QPT53778.1"/>
    <property type="molecule type" value="Genomic_DNA"/>
</dbReference>
<evidence type="ECO:0000256" key="2">
    <source>
        <dbReference type="SAM" id="Phobius"/>
    </source>
</evidence>
<dbReference type="Pfam" id="PF05656">
    <property type="entry name" value="DUF805"/>
    <property type="match status" value="1"/>
</dbReference>
<reference evidence="3 4" key="1">
    <citation type="submission" date="2020-12" db="EMBL/GenBank/DDBJ databases">
        <title>FDA dAtabase for Regulatory Grade micrObial Sequences (FDA-ARGOS): Supporting development and validation of Infectious Disease Dx tests.</title>
        <authorList>
            <person name="Sproer C."/>
            <person name="Gronow S."/>
            <person name="Severitt S."/>
            <person name="Schroder I."/>
            <person name="Tallon L."/>
            <person name="Sadzewicz L."/>
            <person name="Zhao X."/>
            <person name="Boylan J."/>
            <person name="Ott S."/>
            <person name="Bowen H."/>
            <person name="Vavikolanu K."/>
            <person name="Mehta A."/>
            <person name="Aluvathingal J."/>
            <person name="Nadendla S."/>
            <person name="Lowell S."/>
            <person name="Myers T."/>
            <person name="Yan Y."/>
            <person name="Sichtig H."/>
        </authorList>
    </citation>
    <scope>NUCLEOTIDE SEQUENCE [LARGE SCALE GENOMIC DNA]</scope>
    <source>
        <strain evidence="3 4">FDAARGOS_864</strain>
    </source>
</reference>
<feature type="region of interest" description="Disordered" evidence="1">
    <location>
        <begin position="1"/>
        <end position="52"/>
    </location>
</feature>
<gene>
    <name evidence="3" type="ORF">I6G21_00725</name>
</gene>
<sequence length="204" mass="21877">MTENPQHGRPSPDARQPSAPSGAPAPSPQQGAYQTAPAGYGGPQVQGAGPRPGVGMGRALKNWWGYKFQGHGRASRSEYWWVALALALLSAVLLILMMVITSATAEQITSYSQHSQYGYYSGTDVRLSGVGIATTLITTVILLVLGLLTIPLQVRRLHDANMSGGFWFLSLVPFFGGIILLVLMCLPSNPQGQRFDTPEDIGRP</sequence>
<feature type="transmembrane region" description="Helical" evidence="2">
    <location>
        <begin position="79"/>
        <end position="105"/>
    </location>
</feature>
<evidence type="ECO:0000313" key="3">
    <source>
        <dbReference type="EMBL" id="QPT53778.1"/>
    </source>
</evidence>
<keyword evidence="2" id="KW-1133">Transmembrane helix</keyword>
<accession>A0A7T3CJ73</accession>
<feature type="compositionally biased region" description="Low complexity" evidence="1">
    <location>
        <begin position="16"/>
        <end position="32"/>
    </location>
</feature>
<dbReference type="PANTHER" id="PTHR34980:SF2">
    <property type="entry name" value="INNER MEMBRANE PROTEIN YHAH-RELATED"/>
    <property type="match status" value="1"/>
</dbReference>
<dbReference type="RefSeq" id="WP_058743725.1">
    <property type="nucleotide sequence ID" value="NZ_CP065738.1"/>
</dbReference>
<dbReference type="KEGG" id="rkr:I6G21_00725"/>
<proteinExistence type="predicted"/>
<evidence type="ECO:0000256" key="1">
    <source>
        <dbReference type="SAM" id="MobiDB-lite"/>
    </source>
</evidence>
<keyword evidence="2" id="KW-0472">Membrane</keyword>
<feature type="compositionally biased region" description="Gly residues" evidence="1">
    <location>
        <begin position="39"/>
        <end position="52"/>
    </location>
</feature>
<dbReference type="Proteomes" id="UP000594975">
    <property type="component" value="Chromosome"/>
</dbReference>
<dbReference type="GeneID" id="61261873"/>
<organism evidence="3 4">
    <name type="scientific">Rothia kristinae</name>
    <dbReference type="NCBI Taxonomy" id="37923"/>
    <lineage>
        <taxon>Bacteria</taxon>
        <taxon>Bacillati</taxon>
        <taxon>Actinomycetota</taxon>
        <taxon>Actinomycetes</taxon>
        <taxon>Micrococcales</taxon>
        <taxon>Micrococcaceae</taxon>
        <taxon>Rothia</taxon>
    </lineage>
</organism>